<comment type="cofactor">
    <cofactor evidence="8">
        <name>FAD</name>
        <dbReference type="ChEBI" id="CHEBI:57692"/>
    </cofactor>
    <text evidence="8">Binds 1 FAD per subunit.</text>
</comment>
<evidence type="ECO:0000259" key="11">
    <source>
        <dbReference type="PROSITE" id="PS51645"/>
    </source>
</evidence>
<protein>
    <recommendedName>
        <fullName evidence="3">Deoxyribodipyrimidine photo-lyase</fullName>
        <ecNumber evidence="2">4.1.99.3</ecNumber>
    </recommendedName>
</protein>
<feature type="binding site" evidence="8">
    <location>
        <begin position="243"/>
        <end position="247"/>
    </location>
    <ligand>
        <name>FAD</name>
        <dbReference type="ChEBI" id="CHEBI:57692"/>
    </ligand>
</feature>
<comment type="similarity">
    <text evidence="10">Belongs to the DNA photolyase family.</text>
</comment>
<dbReference type="Gene3D" id="3.40.50.620">
    <property type="entry name" value="HUPs"/>
    <property type="match status" value="1"/>
</dbReference>
<keyword evidence="13" id="KW-1185">Reference proteome</keyword>
<evidence type="ECO:0000256" key="9">
    <source>
        <dbReference type="PIRSR" id="PIRSR602081-2"/>
    </source>
</evidence>
<evidence type="ECO:0000313" key="12">
    <source>
        <dbReference type="EMBL" id="NTS33189.1"/>
    </source>
</evidence>
<dbReference type="PROSITE" id="PS00691">
    <property type="entry name" value="DNA_PHOTOLYASES_1_2"/>
    <property type="match status" value="1"/>
</dbReference>
<comment type="caution">
    <text evidence="12">The sequence shown here is derived from an EMBL/GenBank/DDBJ whole genome shotgun (WGS) entry which is preliminary data.</text>
</comment>
<dbReference type="SUPFAM" id="SSF52425">
    <property type="entry name" value="Cryptochrome/photolyase, N-terminal domain"/>
    <property type="match status" value="1"/>
</dbReference>
<feature type="site" description="Electron transfer via tryptophanyl radical" evidence="9">
    <location>
        <position position="390"/>
    </location>
</feature>
<dbReference type="GO" id="GO:0071949">
    <property type="term" value="F:FAD binding"/>
    <property type="evidence" value="ECO:0007669"/>
    <property type="project" value="TreeGrafter"/>
</dbReference>
<evidence type="ECO:0000256" key="6">
    <source>
        <dbReference type="ARBA" id="ARBA00022991"/>
    </source>
</evidence>
<evidence type="ECO:0000256" key="8">
    <source>
        <dbReference type="PIRSR" id="PIRSR602081-1"/>
    </source>
</evidence>
<dbReference type="GO" id="GO:0003677">
    <property type="term" value="F:DNA binding"/>
    <property type="evidence" value="ECO:0007669"/>
    <property type="project" value="TreeGrafter"/>
</dbReference>
<feature type="domain" description="Photolyase/cryptochrome alpha/beta" evidence="11">
    <location>
        <begin position="8"/>
        <end position="137"/>
    </location>
</feature>
<feature type="site" description="Electron transfer via tryptophanyl radical" evidence="9">
    <location>
        <position position="313"/>
    </location>
</feature>
<evidence type="ECO:0000256" key="1">
    <source>
        <dbReference type="ARBA" id="ARBA00001932"/>
    </source>
</evidence>
<dbReference type="Gene3D" id="1.10.579.10">
    <property type="entry name" value="DNA Cyclobutane Dipyrimidine Photolyase, subunit A, domain 3"/>
    <property type="match status" value="1"/>
</dbReference>
<keyword evidence="5 8" id="KW-0274">FAD</keyword>
<dbReference type="PANTHER" id="PTHR11455:SF9">
    <property type="entry name" value="CRYPTOCHROME CIRCADIAN CLOCK 5 ISOFORM X1"/>
    <property type="match status" value="1"/>
</dbReference>
<evidence type="ECO:0000256" key="4">
    <source>
        <dbReference type="ARBA" id="ARBA00022630"/>
    </source>
</evidence>
<comment type="catalytic activity">
    <reaction evidence="7">
        <text>cyclobutadipyrimidine (in DNA) = 2 pyrimidine residues (in DNA).</text>
        <dbReference type="EC" id="4.1.99.3"/>
    </reaction>
</comment>
<dbReference type="InterPro" id="IPR002081">
    <property type="entry name" value="Cryptochrome/DNA_photolyase_1"/>
</dbReference>
<feature type="binding site" evidence="8">
    <location>
        <begin position="380"/>
        <end position="382"/>
    </location>
    <ligand>
        <name>FAD</name>
        <dbReference type="ChEBI" id="CHEBI:57692"/>
    </ligand>
</feature>
<feature type="binding site" evidence="8">
    <location>
        <position position="231"/>
    </location>
    <ligand>
        <name>FAD</name>
        <dbReference type="ChEBI" id="CHEBI:57692"/>
    </ligand>
</feature>
<evidence type="ECO:0000256" key="3">
    <source>
        <dbReference type="ARBA" id="ARBA00014046"/>
    </source>
</evidence>
<keyword evidence="4 8" id="KW-0285">Flavoprotein</keyword>
<dbReference type="GO" id="GO:0009416">
    <property type="term" value="P:response to light stimulus"/>
    <property type="evidence" value="ECO:0007669"/>
    <property type="project" value="TreeGrafter"/>
</dbReference>
<keyword evidence="6 10" id="KW-0157">Chromophore</keyword>
<dbReference type="AlphaFoldDB" id="A0A849VX56"/>
<dbReference type="Pfam" id="PF00875">
    <property type="entry name" value="DNA_photolyase"/>
    <property type="match status" value="1"/>
</dbReference>
<dbReference type="InterPro" id="IPR036134">
    <property type="entry name" value="Crypto/Photolyase_FAD-like_sf"/>
</dbReference>
<dbReference type="InterPro" id="IPR005101">
    <property type="entry name" value="Cryptochr/Photolyase_FAD-bd"/>
</dbReference>
<evidence type="ECO:0000256" key="2">
    <source>
        <dbReference type="ARBA" id="ARBA00013149"/>
    </source>
</evidence>
<evidence type="ECO:0000256" key="10">
    <source>
        <dbReference type="RuleBase" id="RU004182"/>
    </source>
</evidence>
<dbReference type="PROSITE" id="PS51645">
    <property type="entry name" value="PHR_CRY_ALPHA_BETA"/>
    <property type="match status" value="1"/>
</dbReference>
<dbReference type="FunFam" id="1.10.579.10:FF:000003">
    <property type="entry name" value="Deoxyribodipyrimidine photo-lyase"/>
    <property type="match status" value="1"/>
</dbReference>
<evidence type="ECO:0000256" key="5">
    <source>
        <dbReference type="ARBA" id="ARBA00022827"/>
    </source>
</evidence>
<dbReference type="PRINTS" id="PR00147">
    <property type="entry name" value="DNAPHOTLYASE"/>
</dbReference>
<dbReference type="InterPro" id="IPR018394">
    <property type="entry name" value="DNA_photolyase_1_CS_C"/>
</dbReference>
<sequence>MTDDNTDKPAIVLFRHDLRIRDNRALLAAAGSGKPVIPIFLSDETNEDSRPIGGARKWWLHHSLKALGASLEKLGGRLILRRGNTAAIVDEVLDDTGADAVLWNRRYDRPGVAIDTALKAGLSSRGIAAESFEGHLLHEPYALKTGSGGYYRVYSPFWRALNAQPEPRDPLAAPRELLAWPHPVTTDSLDDWALLPHEPDWANGFFRDWTPGEEGAHERLADFLDGSIDRYVAKRNRPDMEATSRLSPHLAHGEITPFQIWHALRAPEGLDHRSGAEKFRAEVGWREFSWHLLFHNPKLHSENFKPAFDNFAWAGDAGGQFTAWKRGLTGYPIVDAGMRQLWQTGWMHNRVRMVVASFLIKHLLVDWREGEAWFWDTLVDADPANNSASWQWVAGSGADAAPYFRIFNPVLQGEKFDPKGDYVRKFVPELKTLPAKFVHQPWNAPEAVLREANVSLGETYPWPIVDHQASRRRALDAYSAAMR</sequence>
<name>A0A849VX56_9HYPH</name>
<dbReference type="EMBL" id="JABUMX010000004">
    <property type="protein sequence ID" value="NTS33189.1"/>
    <property type="molecule type" value="Genomic_DNA"/>
</dbReference>
<dbReference type="InterPro" id="IPR006050">
    <property type="entry name" value="DNA_photolyase_N"/>
</dbReference>
<comment type="cofactor">
    <cofactor evidence="1">
        <name>(6R)-5,10-methylene-5,6,7,8-tetrahydrofolate</name>
        <dbReference type="ChEBI" id="CHEBI:15636"/>
    </cofactor>
</comment>
<dbReference type="Gene3D" id="1.25.40.80">
    <property type="match status" value="1"/>
</dbReference>
<dbReference type="GO" id="GO:0003904">
    <property type="term" value="F:deoxyribodipyrimidine photo-lyase activity"/>
    <property type="evidence" value="ECO:0007669"/>
    <property type="project" value="UniProtKB-EC"/>
</dbReference>
<reference evidence="12 13" key="1">
    <citation type="submission" date="2020-05" db="EMBL/GenBank/DDBJ databases">
        <authorList>
            <person name="Kim M.K."/>
        </authorList>
    </citation>
    <scope>NUCLEOTIDE SEQUENCE [LARGE SCALE GENOMIC DNA]</scope>
    <source>
        <strain evidence="12 13">BT25</strain>
    </source>
</reference>
<dbReference type="GO" id="GO:0000719">
    <property type="term" value="P:photoreactive repair"/>
    <property type="evidence" value="ECO:0007669"/>
    <property type="project" value="UniProtKB-ARBA"/>
</dbReference>
<dbReference type="PROSITE" id="PS00394">
    <property type="entry name" value="DNA_PHOTOLYASES_1_1"/>
    <property type="match status" value="1"/>
</dbReference>
<dbReference type="Pfam" id="PF03441">
    <property type="entry name" value="FAD_binding_7"/>
    <property type="match status" value="1"/>
</dbReference>
<dbReference type="PANTHER" id="PTHR11455">
    <property type="entry name" value="CRYPTOCHROME"/>
    <property type="match status" value="1"/>
</dbReference>
<dbReference type="InterPro" id="IPR014729">
    <property type="entry name" value="Rossmann-like_a/b/a_fold"/>
</dbReference>
<accession>A0A849VX56</accession>
<organism evidence="12 13">
    <name type="scientific">Phyllobacterium pellucidum</name>
    <dbReference type="NCBI Taxonomy" id="2740464"/>
    <lineage>
        <taxon>Bacteria</taxon>
        <taxon>Pseudomonadati</taxon>
        <taxon>Pseudomonadota</taxon>
        <taxon>Alphaproteobacteria</taxon>
        <taxon>Hyphomicrobiales</taxon>
        <taxon>Phyllobacteriaceae</taxon>
        <taxon>Phyllobacterium</taxon>
    </lineage>
</organism>
<gene>
    <name evidence="12" type="ORF">HQ945_18210</name>
</gene>
<proteinExistence type="inferred from homology"/>
<dbReference type="SUPFAM" id="SSF48173">
    <property type="entry name" value="Cryptochrome/photolyase FAD-binding domain"/>
    <property type="match status" value="1"/>
</dbReference>
<evidence type="ECO:0000256" key="7">
    <source>
        <dbReference type="ARBA" id="ARBA00033999"/>
    </source>
</evidence>
<dbReference type="EC" id="4.1.99.3" evidence="2"/>
<dbReference type="RefSeq" id="WP_027232010.1">
    <property type="nucleotide sequence ID" value="NZ_JABUMX010000004.1"/>
</dbReference>
<dbReference type="Proteomes" id="UP000550508">
    <property type="component" value="Unassembled WGS sequence"/>
</dbReference>
<evidence type="ECO:0000313" key="13">
    <source>
        <dbReference type="Proteomes" id="UP000550508"/>
    </source>
</evidence>
<feature type="binding site" evidence="8">
    <location>
        <position position="279"/>
    </location>
    <ligand>
        <name>FAD</name>
        <dbReference type="ChEBI" id="CHEBI:57692"/>
    </ligand>
</feature>
<dbReference type="InterPro" id="IPR036155">
    <property type="entry name" value="Crypto/Photolyase_N_sf"/>
</dbReference>
<feature type="site" description="Electron transfer via tryptophanyl radical" evidence="9">
    <location>
        <position position="367"/>
    </location>
</feature>
<keyword evidence="12" id="KW-0456">Lyase</keyword>